<dbReference type="Proteomes" id="UP000187209">
    <property type="component" value="Unassembled WGS sequence"/>
</dbReference>
<keyword evidence="2" id="KW-1185">Reference proteome</keyword>
<proteinExistence type="predicted"/>
<comment type="caution">
    <text evidence="1">The sequence shown here is derived from an EMBL/GenBank/DDBJ whole genome shotgun (WGS) entry which is preliminary data.</text>
</comment>
<sequence>MPSLVEKVRIRNYINLYKGNGIMSKEKTLTKFQDLNQKCEKIEETMNISRKVLRKSTIIKINTQNVTKISDSCVYTKDLERKSNEIVYDIQKAQSDKLELMRDIATYEKEFSDAYNLRNVLDKINYQSSNLLPESNLFDDVSPMVSKIQKGFYDIEEDLCTICTYATECENFELKKTLYSKAKQVLFSGSFLISDIPCVVKIYGTKWLEEMDIWITTMENLTFYYFLKHNLSTLYHNEKELLDMIRKQILSKFYFIIFSQNSVLNLMYDSMHNDKFKVVIYIIRGYGKCSLSLRVLNSKLNIEVLEARVVLEVPAEVLKIRDINDVSLKFVRNIVKDHIYYDKYTKEFFWQDDADQANVYSNKEQNSNFLNEDYLKEALSMKSFKLLYSFSLTISDHQFHVELQAFKDQKKIVIFYGHEAIEIPQESKHFRLLNDLQVINVISCPITVQKSLEMNLFIKKQFPRLFTTKNK</sequence>
<accession>A0A1R2AU81</accession>
<protein>
    <submittedName>
        <fullName evidence="1">Uncharacterized protein</fullName>
    </submittedName>
</protein>
<name>A0A1R2AU81_9CILI</name>
<evidence type="ECO:0000313" key="1">
    <source>
        <dbReference type="EMBL" id="OMJ68084.1"/>
    </source>
</evidence>
<evidence type="ECO:0000313" key="2">
    <source>
        <dbReference type="Proteomes" id="UP000187209"/>
    </source>
</evidence>
<dbReference type="EMBL" id="MPUH01001387">
    <property type="protein sequence ID" value="OMJ68084.1"/>
    <property type="molecule type" value="Genomic_DNA"/>
</dbReference>
<gene>
    <name evidence="1" type="ORF">SteCoe_34564</name>
</gene>
<dbReference type="AlphaFoldDB" id="A0A1R2AU81"/>
<organism evidence="1 2">
    <name type="scientific">Stentor coeruleus</name>
    <dbReference type="NCBI Taxonomy" id="5963"/>
    <lineage>
        <taxon>Eukaryota</taxon>
        <taxon>Sar</taxon>
        <taxon>Alveolata</taxon>
        <taxon>Ciliophora</taxon>
        <taxon>Postciliodesmatophora</taxon>
        <taxon>Heterotrichea</taxon>
        <taxon>Heterotrichida</taxon>
        <taxon>Stentoridae</taxon>
        <taxon>Stentor</taxon>
    </lineage>
</organism>
<reference evidence="1 2" key="1">
    <citation type="submission" date="2016-11" db="EMBL/GenBank/DDBJ databases">
        <title>The macronuclear genome of Stentor coeruleus: a giant cell with tiny introns.</title>
        <authorList>
            <person name="Slabodnick M."/>
            <person name="Ruby J.G."/>
            <person name="Reiff S.B."/>
            <person name="Swart E.C."/>
            <person name="Gosai S."/>
            <person name="Prabakaran S."/>
            <person name="Witkowska E."/>
            <person name="Larue G.E."/>
            <person name="Fisher S."/>
            <person name="Freeman R.M."/>
            <person name="Gunawardena J."/>
            <person name="Chu W."/>
            <person name="Stover N.A."/>
            <person name="Gregory B.D."/>
            <person name="Nowacki M."/>
            <person name="Derisi J."/>
            <person name="Roy S.W."/>
            <person name="Marshall W.F."/>
            <person name="Sood P."/>
        </authorList>
    </citation>
    <scope>NUCLEOTIDE SEQUENCE [LARGE SCALE GENOMIC DNA]</scope>
    <source>
        <strain evidence="1">WM001</strain>
    </source>
</reference>